<accession>A0A182MGP1</accession>
<feature type="region of interest" description="Disordered" evidence="1">
    <location>
        <begin position="35"/>
        <end position="70"/>
    </location>
</feature>
<dbReference type="AlphaFoldDB" id="A0A182MGP1"/>
<feature type="compositionally biased region" description="Polar residues" evidence="1">
    <location>
        <begin position="50"/>
        <end position="61"/>
    </location>
</feature>
<proteinExistence type="predicted"/>
<protein>
    <submittedName>
        <fullName evidence="2">Uncharacterized protein</fullName>
    </submittedName>
</protein>
<dbReference type="VEuPathDB" id="VectorBase:ACUA017849"/>
<dbReference type="EMBL" id="AXCM01011544">
    <property type="status" value="NOT_ANNOTATED_CDS"/>
    <property type="molecule type" value="Genomic_DNA"/>
</dbReference>
<dbReference type="EnsemblMetazoa" id="ACUA017849-RA">
    <property type="protein sequence ID" value="ACUA017849-PA"/>
    <property type="gene ID" value="ACUA017849"/>
</dbReference>
<feature type="compositionally biased region" description="Low complexity" evidence="1">
    <location>
        <begin position="1"/>
        <end position="14"/>
    </location>
</feature>
<dbReference type="Proteomes" id="UP000075883">
    <property type="component" value="Unassembled WGS sequence"/>
</dbReference>
<keyword evidence="3" id="KW-1185">Reference proteome</keyword>
<name>A0A182MGP1_9DIPT</name>
<sequence length="132" mass="13803">MHAAARSAGSSKGAVTPSAVATTSVRRLAASNGAVKSMSMIASDPRTKSHGGTVQPSTRTSIGMGRPPEQARVATPALIAVPTTTVASSRTLNTLDSFKIAILPARCLAQQSYRYGLSATDLKEKTLKREKY</sequence>
<evidence type="ECO:0000313" key="3">
    <source>
        <dbReference type="Proteomes" id="UP000075883"/>
    </source>
</evidence>
<reference evidence="3" key="1">
    <citation type="submission" date="2013-09" db="EMBL/GenBank/DDBJ databases">
        <title>The Genome Sequence of Anopheles culicifacies species A.</title>
        <authorList>
            <consortium name="The Broad Institute Genomics Platform"/>
            <person name="Neafsey D.E."/>
            <person name="Besansky N."/>
            <person name="Howell P."/>
            <person name="Walton C."/>
            <person name="Young S.K."/>
            <person name="Zeng Q."/>
            <person name="Gargeya S."/>
            <person name="Fitzgerald M."/>
            <person name="Haas B."/>
            <person name="Abouelleil A."/>
            <person name="Allen A.W."/>
            <person name="Alvarado L."/>
            <person name="Arachchi H.M."/>
            <person name="Berlin A.M."/>
            <person name="Chapman S.B."/>
            <person name="Gainer-Dewar J."/>
            <person name="Goldberg J."/>
            <person name="Griggs A."/>
            <person name="Gujja S."/>
            <person name="Hansen M."/>
            <person name="Howarth C."/>
            <person name="Imamovic A."/>
            <person name="Ireland A."/>
            <person name="Larimer J."/>
            <person name="McCowan C."/>
            <person name="Murphy C."/>
            <person name="Pearson M."/>
            <person name="Poon T.W."/>
            <person name="Priest M."/>
            <person name="Roberts A."/>
            <person name="Saif S."/>
            <person name="Shea T."/>
            <person name="Sisk P."/>
            <person name="Sykes S."/>
            <person name="Wortman J."/>
            <person name="Nusbaum C."/>
            <person name="Birren B."/>
        </authorList>
    </citation>
    <scope>NUCLEOTIDE SEQUENCE [LARGE SCALE GENOMIC DNA]</scope>
    <source>
        <strain evidence="3">A-37</strain>
    </source>
</reference>
<evidence type="ECO:0000313" key="2">
    <source>
        <dbReference type="EnsemblMetazoa" id="ACUA017849-PA"/>
    </source>
</evidence>
<feature type="region of interest" description="Disordered" evidence="1">
    <location>
        <begin position="1"/>
        <end position="22"/>
    </location>
</feature>
<organism evidence="2 3">
    <name type="scientific">Anopheles culicifacies</name>
    <dbReference type="NCBI Taxonomy" id="139723"/>
    <lineage>
        <taxon>Eukaryota</taxon>
        <taxon>Metazoa</taxon>
        <taxon>Ecdysozoa</taxon>
        <taxon>Arthropoda</taxon>
        <taxon>Hexapoda</taxon>
        <taxon>Insecta</taxon>
        <taxon>Pterygota</taxon>
        <taxon>Neoptera</taxon>
        <taxon>Endopterygota</taxon>
        <taxon>Diptera</taxon>
        <taxon>Nematocera</taxon>
        <taxon>Culicoidea</taxon>
        <taxon>Culicidae</taxon>
        <taxon>Anophelinae</taxon>
        <taxon>Anopheles</taxon>
        <taxon>culicifacies species complex</taxon>
    </lineage>
</organism>
<evidence type="ECO:0000256" key="1">
    <source>
        <dbReference type="SAM" id="MobiDB-lite"/>
    </source>
</evidence>
<reference evidence="2" key="2">
    <citation type="submission" date="2020-05" db="UniProtKB">
        <authorList>
            <consortium name="EnsemblMetazoa"/>
        </authorList>
    </citation>
    <scope>IDENTIFICATION</scope>
    <source>
        <strain evidence="2">A-37</strain>
    </source>
</reference>